<dbReference type="EnsemblPlants" id="ORUFI08G00390.5">
    <property type="protein sequence ID" value="ORUFI08G00390.5"/>
    <property type="gene ID" value="ORUFI08G00390"/>
</dbReference>
<dbReference type="Pfam" id="PF01504">
    <property type="entry name" value="PIP5K"/>
    <property type="match status" value="1"/>
</dbReference>
<feature type="region of interest" description="Disordered" evidence="9">
    <location>
        <begin position="1"/>
        <end position="109"/>
    </location>
</feature>
<dbReference type="Gramene" id="ORUFI08G00390.1">
    <property type="protein sequence ID" value="ORUFI08G00390.1"/>
    <property type="gene ID" value="ORUFI08G00390"/>
</dbReference>
<dbReference type="EnsemblPlants" id="ORUFI08G00390.2">
    <property type="protein sequence ID" value="ORUFI08G00390.2"/>
    <property type="gene ID" value="ORUFI08G00390"/>
</dbReference>
<feature type="region of interest" description="Disordered" evidence="9">
    <location>
        <begin position="144"/>
        <end position="167"/>
    </location>
</feature>
<evidence type="ECO:0000313" key="11">
    <source>
        <dbReference type="EnsemblPlants" id="ORUFI08G00390.3"/>
    </source>
</evidence>
<feature type="region of interest" description="Disordered" evidence="9">
    <location>
        <begin position="610"/>
        <end position="652"/>
    </location>
</feature>
<evidence type="ECO:0000259" key="10">
    <source>
        <dbReference type="PROSITE" id="PS51455"/>
    </source>
</evidence>
<keyword evidence="5 8" id="KW-0067">ATP-binding</keyword>
<name>A0A0E0QDC0_ORYRU</name>
<dbReference type="PANTHER" id="PTHR45748:SF5">
    <property type="entry name" value="1-PHOSPHATIDYLINOSITOL-3-PHOSPHATE 5-KINASE"/>
    <property type="match status" value="1"/>
</dbReference>
<dbReference type="InterPro" id="IPR044769">
    <property type="entry name" value="PIKfyve_PIPKc"/>
</dbReference>
<dbReference type="OMA" id="HMPTSCH"/>
<dbReference type="Gramene" id="ORUFI08G00390.5">
    <property type="protein sequence ID" value="ORUFI08G00390.5"/>
    <property type="gene ID" value="ORUFI08G00390"/>
</dbReference>
<dbReference type="InterPro" id="IPR027409">
    <property type="entry name" value="GroEL-like_apical_dom_sf"/>
</dbReference>
<accession>A0A0E0QDC0</accession>
<evidence type="ECO:0000256" key="3">
    <source>
        <dbReference type="ARBA" id="ARBA00022741"/>
    </source>
</evidence>
<dbReference type="GO" id="GO:0005524">
    <property type="term" value="F:ATP binding"/>
    <property type="evidence" value="ECO:0007669"/>
    <property type="project" value="UniProtKB-UniRule"/>
</dbReference>
<evidence type="ECO:0000256" key="9">
    <source>
        <dbReference type="SAM" id="MobiDB-lite"/>
    </source>
</evidence>
<dbReference type="EnsemblPlants" id="ORUFI08G00390.3">
    <property type="protein sequence ID" value="ORUFI08G00390.3"/>
    <property type="gene ID" value="ORUFI08G00390"/>
</dbReference>
<dbReference type="Proteomes" id="UP000008022">
    <property type="component" value="Unassembled WGS sequence"/>
</dbReference>
<dbReference type="GO" id="GO:0000285">
    <property type="term" value="F:1-phosphatidylinositol-3-phosphate 5-kinase activity"/>
    <property type="evidence" value="ECO:0007669"/>
    <property type="project" value="UniProtKB-EC"/>
</dbReference>
<dbReference type="CDD" id="cd17300">
    <property type="entry name" value="PIPKc_PIKfyve"/>
    <property type="match status" value="1"/>
</dbReference>
<dbReference type="EC" id="2.7.1.150" evidence="1"/>
<dbReference type="SUPFAM" id="SSF52029">
    <property type="entry name" value="GroEL apical domain-like"/>
    <property type="match status" value="1"/>
</dbReference>
<feature type="compositionally biased region" description="Basic and acidic residues" evidence="9">
    <location>
        <begin position="10"/>
        <end position="34"/>
    </location>
</feature>
<feature type="compositionally biased region" description="Basic and acidic residues" evidence="9">
    <location>
        <begin position="618"/>
        <end position="629"/>
    </location>
</feature>
<dbReference type="InterPro" id="IPR027484">
    <property type="entry name" value="PInositol-4-P-5-kinase_N"/>
</dbReference>
<dbReference type="GO" id="GO:0010008">
    <property type="term" value="C:endosome membrane"/>
    <property type="evidence" value="ECO:0007669"/>
    <property type="project" value="TreeGrafter"/>
</dbReference>
<dbReference type="SUPFAM" id="SSF56104">
    <property type="entry name" value="SAICAR synthase-like"/>
    <property type="match status" value="1"/>
</dbReference>
<dbReference type="Pfam" id="PF00118">
    <property type="entry name" value="Cpn60_TCP1"/>
    <property type="match status" value="1"/>
</dbReference>
<dbReference type="Gene3D" id="3.30.800.10">
    <property type="entry name" value="Phosphatidylinositol Phosphate Kinase II Beta"/>
    <property type="match status" value="1"/>
</dbReference>
<reference evidence="12" key="1">
    <citation type="submission" date="2013-06" db="EMBL/GenBank/DDBJ databases">
        <authorList>
            <person name="Zhao Q."/>
        </authorList>
    </citation>
    <scope>NUCLEOTIDE SEQUENCE</scope>
    <source>
        <strain evidence="12">cv. W1943</strain>
    </source>
</reference>
<dbReference type="Gramene" id="ORUFI08G00390.2">
    <property type="protein sequence ID" value="ORUFI08G00390.2"/>
    <property type="gene ID" value="ORUFI08G00390"/>
</dbReference>
<evidence type="ECO:0000256" key="6">
    <source>
        <dbReference type="ARBA" id="ARBA00023464"/>
    </source>
</evidence>
<feature type="compositionally biased region" description="Polar residues" evidence="9">
    <location>
        <begin position="49"/>
        <end position="64"/>
    </location>
</feature>
<keyword evidence="12" id="KW-1185">Reference proteome</keyword>
<dbReference type="CDD" id="cd03334">
    <property type="entry name" value="Fab1_TCP"/>
    <property type="match status" value="1"/>
</dbReference>
<dbReference type="FunFam" id="3.30.800.10:FF:000007">
    <property type="entry name" value="Putative 1-phosphatidylinositol-4-phosphate 5-kinase/ zinc ion binding family"/>
    <property type="match status" value="1"/>
</dbReference>
<dbReference type="PROSITE" id="PS51455">
    <property type="entry name" value="PIPK"/>
    <property type="match status" value="1"/>
</dbReference>
<organism evidence="11 12">
    <name type="scientific">Oryza rufipogon</name>
    <name type="common">Brownbeard rice</name>
    <name type="synonym">Asian wild rice</name>
    <dbReference type="NCBI Taxonomy" id="4529"/>
    <lineage>
        <taxon>Eukaryota</taxon>
        <taxon>Viridiplantae</taxon>
        <taxon>Streptophyta</taxon>
        <taxon>Embryophyta</taxon>
        <taxon>Tracheophyta</taxon>
        <taxon>Spermatophyta</taxon>
        <taxon>Magnoliopsida</taxon>
        <taxon>Liliopsida</taxon>
        <taxon>Poales</taxon>
        <taxon>Poaceae</taxon>
        <taxon>BOP clade</taxon>
        <taxon>Oryzoideae</taxon>
        <taxon>Oryzeae</taxon>
        <taxon>Oryzinae</taxon>
        <taxon>Oryza</taxon>
    </lineage>
</organism>
<dbReference type="FunFam" id="3.30.810.10:FF:000001">
    <property type="entry name" value="1-phosphatidylinositol 3-phosphate 5-kinase FAB1"/>
    <property type="match status" value="1"/>
</dbReference>
<evidence type="ECO:0000256" key="1">
    <source>
        <dbReference type="ARBA" id="ARBA00012009"/>
    </source>
</evidence>
<dbReference type="InterPro" id="IPR002498">
    <property type="entry name" value="PInositol-4-P-4/5-kinase_core"/>
</dbReference>
<feature type="compositionally biased region" description="Polar residues" evidence="9">
    <location>
        <begin position="516"/>
        <end position="531"/>
    </location>
</feature>
<evidence type="ECO:0000256" key="7">
    <source>
        <dbReference type="ARBA" id="ARBA00077223"/>
    </source>
</evidence>
<dbReference type="Gramene" id="ORUFI08G00390.3">
    <property type="protein sequence ID" value="ORUFI08G00390.3"/>
    <property type="gene ID" value="ORUFI08G00390"/>
</dbReference>
<proteinExistence type="predicted"/>
<dbReference type="InterPro" id="IPR027410">
    <property type="entry name" value="TCP-1-like_intermed_sf"/>
</dbReference>
<comment type="subunit">
    <text evidence="6">Component of the PI(3,5)P2 regulatory complex at least composed of ATG18, SAC/FIG4, FAB1 and VAC14.</text>
</comment>
<evidence type="ECO:0000256" key="8">
    <source>
        <dbReference type="PROSITE-ProRule" id="PRU00781"/>
    </source>
</evidence>
<feature type="compositionally biased region" description="Basic and acidic residues" evidence="9">
    <location>
        <begin position="65"/>
        <end position="86"/>
    </location>
</feature>
<dbReference type="EnsemblPlants" id="ORUFI08G00390.1">
    <property type="protein sequence ID" value="ORUFI08G00390.1"/>
    <property type="gene ID" value="ORUFI08G00390"/>
</dbReference>
<reference evidence="11" key="2">
    <citation type="submission" date="2015-06" db="UniProtKB">
        <authorList>
            <consortium name="EnsemblPlants"/>
        </authorList>
    </citation>
    <scope>IDENTIFICATION</scope>
</reference>
<feature type="region of interest" description="Disordered" evidence="9">
    <location>
        <begin position="516"/>
        <end position="553"/>
    </location>
</feature>
<keyword evidence="2 8" id="KW-0808">Transferase</keyword>
<dbReference type="Gene3D" id="3.30.810.10">
    <property type="entry name" value="2-Layer Sandwich"/>
    <property type="match status" value="1"/>
</dbReference>
<dbReference type="InterPro" id="IPR027483">
    <property type="entry name" value="PInositol-4-P-4/5-kinase_C_sf"/>
</dbReference>
<evidence type="ECO:0000256" key="2">
    <source>
        <dbReference type="ARBA" id="ARBA00022679"/>
    </source>
</evidence>
<evidence type="ECO:0000256" key="5">
    <source>
        <dbReference type="ARBA" id="ARBA00022840"/>
    </source>
</evidence>
<dbReference type="InterPro" id="IPR002423">
    <property type="entry name" value="Cpn60/GroEL/TCP-1"/>
</dbReference>
<evidence type="ECO:0000313" key="12">
    <source>
        <dbReference type="Proteomes" id="UP000008022"/>
    </source>
</evidence>
<dbReference type="GO" id="GO:0046854">
    <property type="term" value="P:phosphatidylinositol phosphate biosynthetic process"/>
    <property type="evidence" value="ECO:0007669"/>
    <property type="project" value="TreeGrafter"/>
</dbReference>
<dbReference type="PANTHER" id="PTHR45748">
    <property type="entry name" value="1-PHOSPHATIDYLINOSITOL 3-PHOSPHATE 5-KINASE-RELATED"/>
    <property type="match status" value="1"/>
</dbReference>
<dbReference type="SUPFAM" id="SSF54849">
    <property type="entry name" value="GroEL-intermediate domain like"/>
    <property type="match status" value="1"/>
</dbReference>
<dbReference type="Gramene" id="ORUFI08G00390.4">
    <property type="protein sequence ID" value="ORUFI08G00390.4"/>
    <property type="gene ID" value="ORUFI08G00390"/>
</dbReference>
<dbReference type="EnsemblPlants" id="ORUFI08G00390.4">
    <property type="protein sequence ID" value="ORUFI08G00390.4"/>
    <property type="gene ID" value="ORUFI08G00390"/>
</dbReference>
<sequence length="1477" mass="165103">MSCAQQDMDPPTRDALSEALDGNRSDHSVYDAEHSGQNGIGDTKKRTSSSDLSTDDNFSSSALQSKHEHMNRDALSIDDRSVKSGDESDGAESTSGKSGSIDSTCTENDSIWIPPEAADKEYEADSVSGKIAYADDDDDYSDGIKWGRSSFPATNEEQEVSHNTRDERESAMLDAMNGQLKILVSRFLASAGISFSKGESGESWLDILTSLSWEAALLIKPDASKGKEMDPGSYIKVKCIASGTRRQSEVIKGLVFKKNAAHKHMPTSCHNPRLLLLKGVLGHSDVGLSSFNSMDQEKDHLERAISKMMEICSPNVILVEKTVSRDIQELLLKEGVTLIFDMKLNRLERIARCTGSPIISFSEVLDKPKLKRCDSFHIEKFIEEHNSASDGGKRLSKTLMFLEGFPKPLGCTILLRGANSEELKKVKQVMHYTVFAAYHLILETSFFEDQRIFLNDQNASRENSVTAMAGPSANGYDPSVLCASDFPSRDDSPALRLYHATSNGYTDVKKSLSSSTKVDAPSSITNSSSSVGEDASIRYDSKPPLHSQRLPSPVPGTLRKYVGMLSHQNIYLPVTSLQETSATQIEGEVESGKEIVSNGFHVGSKVEEPAVSTANVDRSQDHQRQERIQDIMPTNSTHDKREESPVMVEDGEQHSTIDIISKEKTTNEDQADDALDTHSILILMSSQCITKQGDICKTFCRIRFCRIRLGSKVAMFRYSSVEIYTTCKPQTTLQFDNPCRQDWFKEERRYVLARGIKLFSEVASMLQPLKDQLLDVTTTNCTGSLPVKDFSELEELLIKEKAFFEDSLEKTINQNENLSASVHELVDINWSYQDLLLELYLWDRRLDQLTKCVSAGQERVVSCKDPFDTVVKNIRVNQEIENKADELTCDRTTSVLSAVGLTECPSNRNYIDHQSVDIEAPVLTENQGAGCAQFSSTGGRNDEDSYTAPCQLEVDSMAQTKEVPSFEISEVQGDGIVVHPISLDQEPSNAPNHFRKIPDWDTGEGWIWNSFHECQLAYRKDIQNEILDKFEIVNRYSPSHMSPLFEQHEEVSSPQFTVGPGGNILSVLEDEISSIIARALAVSGEHRHLVENETEGARLEHAKTMEKSYSFMSGSSLDSSPWSSIGSLDSEASFLSLGSSVSSDDLSGYDSLPLFSSIHPEVAVNGKVALRGKYSVTSIYAKQFQDLRKKCCPSELAYITSLSRCKKWDAQGGKSKAFFAKTVDDRFIIKQIKKTEFESFIKFAPDYFKHVYHSLDTGSQTCLAKILGIYQVKQTRHGKEIKIDLLVMENLLFGHNISRIYDLKGAIFSRHVAHSNDRNTVYLDQNYVEDMRVSPIYIGGRTKHLLQRAIWNDTSFLTSVNVMDYSLLVGVDKEKHELVFGIIDYLRQYTWDKQLETWVKSSLVVPKNVSPTVVSPKEYKKRFRKFMAKHFLTVPDTWSSENSSGPSKSFGHSNNMLVEVHSDDNLLQHPIEAETVV</sequence>
<dbReference type="STRING" id="4529.A0A0E0QDC0"/>
<dbReference type="SMART" id="SM00330">
    <property type="entry name" value="PIPKc"/>
    <property type="match status" value="1"/>
</dbReference>
<protein>
    <recommendedName>
        <fullName evidence="1">1-phosphatidylinositol-3-phosphate 5-kinase</fullName>
        <ecNumber evidence="1">2.7.1.150</ecNumber>
    </recommendedName>
    <alternativeName>
        <fullName evidence="7">Phosphatidylinositol 3-phosphate 5-kinase type III</fullName>
    </alternativeName>
</protein>
<keyword evidence="3 8" id="KW-0547">Nucleotide-binding</keyword>
<feature type="domain" description="PIPK" evidence="10">
    <location>
        <begin position="1107"/>
        <end position="1431"/>
    </location>
</feature>
<dbReference type="eggNOG" id="KOG0230">
    <property type="taxonomic scope" value="Eukaryota"/>
</dbReference>
<evidence type="ECO:0000256" key="4">
    <source>
        <dbReference type="ARBA" id="ARBA00022777"/>
    </source>
</evidence>
<dbReference type="FunFam" id="3.50.7.10:FF:000007">
    <property type="entry name" value="1-phosphatidylinositol 3-phosphate 5-kinase isoform X1"/>
    <property type="match status" value="1"/>
</dbReference>
<dbReference type="HOGENOM" id="CLU_000480_4_0_1"/>
<feature type="compositionally biased region" description="Polar residues" evidence="9">
    <location>
        <begin position="91"/>
        <end position="109"/>
    </location>
</feature>
<dbReference type="Gene3D" id="3.50.7.10">
    <property type="entry name" value="GroEL"/>
    <property type="match status" value="1"/>
</dbReference>
<keyword evidence="4 8" id="KW-0418">Kinase</keyword>